<feature type="domain" description="DUF695" evidence="1">
    <location>
        <begin position="244"/>
        <end position="341"/>
    </location>
</feature>
<evidence type="ECO:0000313" key="2">
    <source>
        <dbReference type="EMBL" id="GGK70867.1"/>
    </source>
</evidence>
<proteinExistence type="predicted"/>
<dbReference type="AlphaFoldDB" id="A0A917VEJ1"/>
<dbReference type="RefSeq" id="WP_189161930.1">
    <property type="nucleotide sequence ID" value="NZ_BMNT01000005.1"/>
</dbReference>
<protein>
    <recommendedName>
        <fullName evidence="1">DUF695 domain-containing protein</fullName>
    </recommendedName>
</protein>
<dbReference type="EMBL" id="BMNT01000005">
    <property type="protein sequence ID" value="GGK70867.1"/>
    <property type="molecule type" value="Genomic_DNA"/>
</dbReference>
<comment type="caution">
    <text evidence="2">The sequence shown here is derived from an EMBL/GenBank/DDBJ whole genome shotgun (WGS) entry which is preliminary data.</text>
</comment>
<sequence length="347" mass="36539">MGLFARKGRAAGPAEAIAGFWTWWAGARPEVERLVEAGDTDALAAELGPRATALSPELAWDVTPGRRALYALIVSSAGDPELRPLAHRWALAAPPADALWEFLPSRPAHSDAARLTLPVAGRDFGLGELVLGLRIPNGTPRIDISAYHPIFPDLDDETRIEATLLALDSLLGEDEVARWAGDITAATAPPIDAVAAVHLPAVVADLASEYGQEQWALLEGRTGEGARLVAAARHPLRPVDHPLLDQHIAISLPYAVSDADGLPDGDSAAALGDFERRLTGLLGEVGDAALLTVHVSAEGARVLHVYADPAAEVPARVEPLASGWTEGDAHVEVADDPGWIAISPFLT</sequence>
<name>A0A917VEJ1_9ACTN</name>
<reference evidence="2" key="2">
    <citation type="submission" date="2020-09" db="EMBL/GenBank/DDBJ databases">
        <authorList>
            <person name="Sun Q."/>
            <person name="Ohkuma M."/>
        </authorList>
    </citation>
    <scope>NUCLEOTIDE SEQUENCE</scope>
    <source>
        <strain evidence="2">JCM 13064</strain>
    </source>
</reference>
<organism evidence="2 3">
    <name type="scientific">Sphaerisporangium melleum</name>
    <dbReference type="NCBI Taxonomy" id="321316"/>
    <lineage>
        <taxon>Bacteria</taxon>
        <taxon>Bacillati</taxon>
        <taxon>Actinomycetota</taxon>
        <taxon>Actinomycetes</taxon>
        <taxon>Streptosporangiales</taxon>
        <taxon>Streptosporangiaceae</taxon>
        <taxon>Sphaerisporangium</taxon>
    </lineage>
</organism>
<evidence type="ECO:0000313" key="3">
    <source>
        <dbReference type="Proteomes" id="UP000645217"/>
    </source>
</evidence>
<accession>A0A917VEJ1</accession>
<dbReference type="Pfam" id="PF05117">
    <property type="entry name" value="DUF695"/>
    <property type="match status" value="1"/>
</dbReference>
<reference evidence="2" key="1">
    <citation type="journal article" date="2014" name="Int. J. Syst. Evol. Microbiol.">
        <title>Complete genome sequence of Corynebacterium casei LMG S-19264T (=DSM 44701T), isolated from a smear-ripened cheese.</title>
        <authorList>
            <consortium name="US DOE Joint Genome Institute (JGI-PGF)"/>
            <person name="Walter F."/>
            <person name="Albersmeier A."/>
            <person name="Kalinowski J."/>
            <person name="Ruckert C."/>
        </authorList>
    </citation>
    <scope>NUCLEOTIDE SEQUENCE</scope>
    <source>
        <strain evidence="2">JCM 13064</strain>
    </source>
</reference>
<dbReference type="Proteomes" id="UP000645217">
    <property type="component" value="Unassembled WGS sequence"/>
</dbReference>
<evidence type="ECO:0000259" key="1">
    <source>
        <dbReference type="Pfam" id="PF05117"/>
    </source>
</evidence>
<keyword evidence="3" id="KW-1185">Reference proteome</keyword>
<dbReference type="InterPro" id="IPR016097">
    <property type="entry name" value="DUF695"/>
</dbReference>
<gene>
    <name evidence="2" type="ORF">GCM10007964_12050</name>
</gene>